<accession>A0A6F8XUC4</accession>
<keyword evidence="1" id="KW-0472">Membrane</keyword>
<feature type="transmembrane region" description="Helical" evidence="1">
    <location>
        <begin position="55"/>
        <end position="72"/>
    </location>
</feature>
<name>A0A6F8XUC4_9ACTN</name>
<dbReference type="InterPro" id="IPR058058">
    <property type="entry name" value="CBU_0592-like"/>
</dbReference>
<keyword evidence="4" id="KW-1185">Reference proteome</keyword>
<evidence type="ECO:0000259" key="2">
    <source>
        <dbReference type="Pfam" id="PF26604"/>
    </source>
</evidence>
<protein>
    <recommendedName>
        <fullName evidence="2">CBU-0592-like domain-containing protein</fullName>
    </recommendedName>
</protein>
<dbReference type="AlphaFoldDB" id="A0A6F8XUC4"/>
<proteinExistence type="predicted"/>
<evidence type="ECO:0000313" key="4">
    <source>
        <dbReference type="Proteomes" id="UP000502508"/>
    </source>
</evidence>
<sequence length="88" mass="8775">MGLLTEVAGWGGAGCLLLAYALLSAGRLASGVTFQLLNTAGAAGLLVNGAAHGAWPSAALNLVWLAVGVAAFRTAVRKPPRQEPPVPG</sequence>
<dbReference type="EMBL" id="AP022870">
    <property type="protein sequence ID" value="BCB77425.1"/>
    <property type="molecule type" value="Genomic_DNA"/>
</dbReference>
<dbReference type="KEGG" id="pfla:Pflav_038350"/>
<evidence type="ECO:0000256" key="1">
    <source>
        <dbReference type="SAM" id="Phobius"/>
    </source>
</evidence>
<organism evidence="3 4">
    <name type="scientific">Phytohabitans flavus</name>
    <dbReference type="NCBI Taxonomy" id="1076124"/>
    <lineage>
        <taxon>Bacteria</taxon>
        <taxon>Bacillati</taxon>
        <taxon>Actinomycetota</taxon>
        <taxon>Actinomycetes</taxon>
        <taxon>Micromonosporales</taxon>
        <taxon>Micromonosporaceae</taxon>
    </lineage>
</organism>
<feature type="domain" description="CBU-0592-like" evidence="2">
    <location>
        <begin position="6"/>
        <end position="78"/>
    </location>
</feature>
<keyword evidence="1" id="KW-0812">Transmembrane</keyword>
<gene>
    <name evidence="3" type="ORF">Pflav_038350</name>
</gene>
<dbReference type="Proteomes" id="UP000502508">
    <property type="component" value="Chromosome"/>
</dbReference>
<reference evidence="3 4" key="2">
    <citation type="submission" date="2020-03" db="EMBL/GenBank/DDBJ databases">
        <authorList>
            <person name="Ichikawa N."/>
            <person name="Kimura A."/>
            <person name="Kitahashi Y."/>
            <person name="Uohara A."/>
        </authorList>
    </citation>
    <scope>NUCLEOTIDE SEQUENCE [LARGE SCALE GENOMIC DNA]</scope>
    <source>
        <strain evidence="3 4">NBRC 107702</strain>
    </source>
</reference>
<evidence type="ECO:0000313" key="3">
    <source>
        <dbReference type="EMBL" id="BCB77425.1"/>
    </source>
</evidence>
<keyword evidence="1" id="KW-1133">Transmembrane helix</keyword>
<dbReference type="Pfam" id="PF26604">
    <property type="entry name" value="CBU_0592"/>
    <property type="match status" value="1"/>
</dbReference>
<dbReference type="NCBIfam" id="NF047864">
    <property type="entry name" value="CBU_0592_membra"/>
    <property type="match status" value="1"/>
</dbReference>
<reference evidence="3 4" key="1">
    <citation type="submission" date="2020-03" db="EMBL/GenBank/DDBJ databases">
        <title>Whole genome shotgun sequence of Phytohabitans flavus NBRC 107702.</title>
        <authorList>
            <person name="Komaki H."/>
            <person name="Tamura T."/>
        </authorList>
    </citation>
    <scope>NUCLEOTIDE SEQUENCE [LARGE SCALE GENOMIC DNA]</scope>
    <source>
        <strain evidence="3 4">NBRC 107702</strain>
    </source>
</reference>
<dbReference type="RefSeq" id="WP_173037207.1">
    <property type="nucleotide sequence ID" value="NZ_AP022870.1"/>
</dbReference>